<accession>A0ABP0UUJ4</accession>
<evidence type="ECO:0000313" key="3">
    <source>
        <dbReference type="EMBL" id="CAK9229000.1"/>
    </source>
</evidence>
<evidence type="ECO:0000256" key="1">
    <source>
        <dbReference type="ARBA" id="ARBA00005350"/>
    </source>
</evidence>
<feature type="compositionally biased region" description="Polar residues" evidence="2">
    <location>
        <begin position="492"/>
        <end position="503"/>
    </location>
</feature>
<sequence length="550" mass="61414">MAARAFCSRIRTRIPAYFTGELEQGQGGLRRQFLCQTENALEAATPCALEGLGLNCKIVRSVDNKTVVSHPIDVKAHTLHEVQGPVTIRNLATTGRSTAYSGENLECSPFLVHETRKRNRLWISHLPDSGERICFGSTLSNPCVIQQCLVDQKWRGARQICLLPHAHLSSGASSITRVQSRLYAGNPELSSIQSQSSSREHLTDSAVPNSLIEEKLSPVLARPDLLITRNVEWANLAFGFEQQNRYVIMDPRQPQAPVGFIVEDSNILLRQFMRTRRPFTASVMDAAGNEIFRVRRPMFLINSSIYIEVDGEVVGECHRRWHLWRRNYDVYLGKTQFAAVENPGFWHWTFTLRDQNQGVLADIDRNWRGFGYEFLTDAGQYVIRFGDMLPKGIHPASPVLDEDAEELVVSRPLNLVERAVALALAVSLDNDYFSRHSQPGVGFPMPIPFFGSEATSEDPTTSTSQSESASTPHAGYEGEFGRSSEDEYRTGETASPSSVNNGEAISEEDPYFGMFDDQSPGEPNSDFLFDDPEPPAETSGGDWGFGDWEE</sequence>
<feature type="compositionally biased region" description="Basic and acidic residues" evidence="2">
    <location>
        <begin position="479"/>
        <end position="490"/>
    </location>
</feature>
<dbReference type="PANTHER" id="PTHR23248:SF9">
    <property type="entry name" value="PHOSPHOLIPID SCRAMBLASE"/>
    <property type="match status" value="1"/>
</dbReference>
<comment type="similarity">
    <text evidence="1">Belongs to the phospholipid scramblase family.</text>
</comment>
<dbReference type="InterPro" id="IPR005552">
    <property type="entry name" value="Scramblase"/>
</dbReference>
<evidence type="ECO:0008006" key="5">
    <source>
        <dbReference type="Google" id="ProtNLM"/>
    </source>
</evidence>
<gene>
    <name evidence="3" type="ORF">CSSPTR1EN2_LOCUS19514</name>
</gene>
<evidence type="ECO:0000313" key="4">
    <source>
        <dbReference type="Proteomes" id="UP001497512"/>
    </source>
</evidence>
<feature type="compositionally biased region" description="Low complexity" evidence="2">
    <location>
        <begin position="460"/>
        <end position="471"/>
    </location>
</feature>
<proteinExistence type="inferred from homology"/>
<reference evidence="3" key="1">
    <citation type="submission" date="2024-02" db="EMBL/GenBank/DDBJ databases">
        <authorList>
            <consortium name="ELIXIR-Norway"/>
            <consortium name="Elixir Norway"/>
        </authorList>
    </citation>
    <scope>NUCLEOTIDE SEQUENCE</scope>
</reference>
<feature type="region of interest" description="Disordered" evidence="2">
    <location>
        <begin position="446"/>
        <end position="550"/>
    </location>
</feature>
<dbReference type="InterPro" id="IPR025659">
    <property type="entry name" value="Tubby-like_C"/>
</dbReference>
<dbReference type="Pfam" id="PF03803">
    <property type="entry name" value="Scramblase"/>
    <property type="match status" value="1"/>
</dbReference>
<dbReference type="EMBL" id="OZ019898">
    <property type="protein sequence ID" value="CAK9229000.1"/>
    <property type="molecule type" value="Genomic_DNA"/>
</dbReference>
<dbReference type="SUPFAM" id="SSF54518">
    <property type="entry name" value="Tubby C-terminal domain-like"/>
    <property type="match status" value="1"/>
</dbReference>
<dbReference type="Proteomes" id="UP001497512">
    <property type="component" value="Chromosome 6"/>
</dbReference>
<dbReference type="PANTHER" id="PTHR23248">
    <property type="entry name" value="PHOSPHOLIPID SCRAMBLASE-RELATED"/>
    <property type="match status" value="1"/>
</dbReference>
<keyword evidence="4" id="KW-1185">Reference proteome</keyword>
<protein>
    <recommendedName>
        <fullName evidence="5">Phospholipid scramblase</fullName>
    </recommendedName>
</protein>
<organism evidence="3 4">
    <name type="scientific">Sphagnum troendelagicum</name>
    <dbReference type="NCBI Taxonomy" id="128251"/>
    <lineage>
        <taxon>Eukaryota</taxon>
        <taxon>Viridiplantae</taxon>
        <taxon>Streptophyta</taxon>
        <taxon>Embryophyta</taxon>
        <taxon>Bryophyta</taxon>
        <taxon>Sphagnophytina</taxon>
        <taxon>Sphagnopsida</taxon>
        <taxon>Sphagnales</taxon>
        <taxon>Sphagnaceae</taxon>
        <taxon>Sphagnum</taxon>
    </lineage>
</organism>
<evidence type="ECO:0000256" key="2">
    <source>
        <dbReference type="SAM" id="MobiDB-lite"/>
    </source>
</evidence>
<name>A0ABP0UUJ4_9BRYO</name>